<feature type="binding site" evidence="2">
    <location>
        <position position="152"/>
    </location>
    <ligand>
        <name>Mg(2+)</name>
        <dbReference type="ChEBI" id="CHEBI:18420"/>
    </ligand>
</feature>
<dbReference type="Pfam" id="PF00245">
    <property type="entry name" value="Alk_phosphatase"/>
    <property type="match status" value="1"/>
</dbReference>
<feature type="binding site" evidence="2">
    <location>
        <position position="273"/>
    </location>
    <ligand>
        <name>Zn(2+)</name>
        <dbReference type="ChEBI" id="CHEBI:29105"/>
        <label>2</label>
    </ligand>
</feature>
<dbReference type="EMBL" id="VTPC01002917">
    <property type="protein sequence ID" value="KAF2899270.1"/>
    <property type="molecule type" value="Genomic_DNA"/>
</dbReference>
<dbReference type="PRINTS" id="PR00113">
    <property type="entry name" value="ALKPHPHTASE"/>
</dbReference>
<comment type="cofactor">
    <cofactor evidence="2">
        <name>Zn(2+)</name>
        <dbReference type="ChEBI" id="CHEBI:29105"/>
    </cofactor>
    <text evidence="2">Binds 2 Zn(2+) ions.</text>
</comment>
<dbReference type="EC" id="3.1.3.1" evidence="1"/>
<proteinExistence type="inferred from homology"/>
<evidence type="ECO:0000256" key="3">
    <source>
        <dbReference type="RuleBase" id="RU003946"/>
    </source>
</evidence>
<name>A0A8K0D4F9_IGNLU</name>
<accession>A0A8K0D4F9</accession>
<comment type="similarity">
    <text evidence="3">Belongs to the alkaline phosphatase family.</text>
</comment>
<keyword evidence="5" id="KW-1185">Reference proteome</keyword>
<feature type="non-terminal residue" evidence="4">
    <location>
        <position position="1"/>
    </location>
</feature>
<feature type="binding site" evidence="2">
    <location>
        <position position="198"/>
    </location>
    <ligand>
        <name>Zn(2+)</name>
        <dbReference type="ChEBI" id="CHEBI:29105"/>
        <label>2</label>
    </ligand>
</feature>
<organism evidence="4 5">
    <name type="scientific">Ignelater luminosus</name>
    <name type="common">Cucubano</name>
    <name type="synonym">Pyrophorus luminosus</name>
    <dbReference type="NCBI Taxonomy" id="2038154"/>
    <lineage>
        <taxon>Eukaryota</taxon>
        <taxon>Metazoa</taxon>
        <taxon>Ecdysozoa</taxon>
        <taxon>Arthropoda</taxon>
        <taxon>Hexapoda</taxon>
        <taxon>Insecta</taxon>
        <taxon>Pterygota</taxon>
        <taxon>Neoptera</taxon>
        <taxon>Endopterygota</taxon>
        <taxon>Coleoptera</taxon>
        <taxon>Polyphaga</taxon>
        <taxon>Elateriformia</taxon>
        <taxon>Elateroidea</taxon>
        <taxon>Elateridae</taxon>
        <taxon>Agrypninae</taxon>
        <taxon>Pyrophorini</taxon>
        <taxon>Ignelater</taxon>
    </lineage>
</organism>
<keyword evidence="2" id="KW-0479">Metal-binding</keyword>
<keyword evidence="2" id="KW-0460">Magnesium</keyword>
<dbReference type="SUPFAM" id="SSF53649">
    <property type="entry name" value="Alkaline phosphatase-like"/>
    <property type="match status" value="1"/>
</dbReference>
<feature type="binding site" evidence="2">
    <location>
        <position position="157"/>
    </location>
    <ligand>
        <name>Zn(2+)</name>
        <dbReference type="ChEBI" id="CHEBI:29105"/>
        <label>2</label>
    </ligand>
</feature>
<dbReference type="PANTHER" id="PTHR11596">
    <property type="entry name" value="ALKALINE PHOSPHATASE"/>
    <property type="match status" value="1"/>
</dbReference>
<evidence type="ECO:0000256" key="1">
    <source>
        <dbReference type="ARBA" id="ARBA00012647"/>
    </source>
</evidence>
<dbReference type="AlphaFoldDB" id="A0A8K0D4F9"/>
<dbReference type="OrthoDB" id="5818554at2759"/>
<evidence type="ECO:0000313" key="5">
    <source>
        <dbReference type="Proteomes" id="UP000801492"/>
    </source>
</evidence>
<feature type="binding site" evidence="2">
    <location>
        <position position="199"/>
    </location>
    <ligand>
        <name>Zn(2+)</name>
        <dbReference type="ChEBI" id="CHEBI:29105"/>
        <label>2</label>
    </ligand>
</feature>
<gene>
    <name evidence="4" type="ORF">ILUMI_06904</name>
</gene>
<dbReference type="GO" id="GO:0046872">
    <property type="term" value="F:metal ion binding"/>
    <property type="evidence" value="ECO:0007669"/>
    <property type="project" value="UniProtKB-KW"/>
</dbReference>
<dbReference type="PANTHER" id="PTHR11596:SF91">
    <property type="entry name" value="ALKALINE PHOSPHATASE-RELATED"/>
    <property type="match status" value="1"/>
</dbReference>
<dbReference type="Proteomes" id="UP000801492">
    <property type="component" value="Unassembled WGS sequence"/>
</dbReference>
<dbReference type="SMART" id="SM00098">
    <property type="entry name" value="alkPPc"/>
    <property type="match status" value="1"/>
</dbReference>
<evidence type="ECO:0000256" key="2">
    <source>
        <dbReference type="PIRSR" id="PIRSR601952-2"/>
    </source>
</evidence>
<dbReference type="InterPro" id="IPR001952">
    <property type="entry name" value="Alkaline_phosphatase"/>
</dbReference>
<dbReference type="InterPro" id="IPR017850">
    <property type="entry name" value="Alkaline_phosphatase_core_sf"/>
</dbReference>
<comment type="caution">
    <text evidence="4">The sequence shown here is derived from an EMBL/GenBank/DDBJ whole genome shotgun (WGS) entry which is preliminary data.</text>
</comment>
<dbReference type="Gene3D" id="3.40.720.10">
    <property type="entry name" value="Alkaline Phosphatase, subunit A"/>
    <property type="match status" value="1"/>
</dbReference>
<dbReference type="CDD" id="cd16012">
    <property type="entry name" value="ALP"/>
    <property type="match status" value="1"/>
</dbReference>
<keyword evidence="2" id="KW-0862">Zinc</keyword>
<comment type="cofactor">
    <cofactor evidence="2">
        <name>Mg(2+)</name>
        <dbReference type="ChEBI" id="CHEBI:18420"/>
    </cofactor>
    <text evidence="2">Binds 1 Mg(2+) ion.</text>
</comment>
<dbReference type="GO" id="GO:0004035">
    <property type="term" value="F:alkaline phosphatase activity"/>
    <property type="evidence" value="ECO:0007669"/>
    <property type="project" value="UniProtKB-EC"/>
</dbReference>
<reference evidence="4" key="1">
    <citation type="submission" date="2019-08" db="EMBL/GenBank/DDBJ databases">
        <title>The genome of the North American firefly Photinus pyralis.</title>
        <authorList>
            <consortium name="Photinus pyralis genome working group"/>
            <person name="Fallon T.R."/>
            <person name="Sander Lower S.E."/>
            <person name="Weng J.-K."/>
        </authorList>
    </citation>
    <scope>NUCLEOTIDE SEQUENCE</scope>
    <source>
        <strain evidence="4">TRF0915ILg1</strain>
        <tissue evidence="4">Whole body</tissue>
    </source>
</reference>
<protein>
    <recommendedName>
        <fullName evidence="1">alkaline phosphatase</fullName>
        <ecNumber evidence="1">3.1.3.1</ecNumber>
    </recommendedName>
</protein>
<feature type="binding site" evidence="2">
    <location>
        <position position="161"/>
    </location>
    <ligand>
        <name>Zn(2+)</name>
        <dbReference type="ChEBI" id="CHEBI:29105"/>
        <label>2</label>
    </ligand>
</feature>
<evidence type="ECO:0000313" key="4">
    <source>
        <dbReference type="EMBL" id="KAF2899270.1"/>
    </source>
</evidence>
<sequence>VYAHTAHRDWESDTDVVKAGFSPSDCPDIAAQLIHGETGRNLNVILGGGRGEFLPKTQTDEEGETGLRSDEQNLIEQWKEQKAGSNYRYVFDRHGLLSVPDNTDYLLGLFEKGHTKYNMDRDPILKPSLAEMTEAAIKVLSRDDKGYFLFVEGGRIDHAHHDTMAQKALNETVEFHKAIQAAVSMTNSEDTLIVVTSDHAHTMSFSGYPVRGNDILGYAGMGEDNVPYSTLSYANGPGYKREEDGKRHDLSRDDMHNKDYKYPSLAPLTEETHGGDDVGIFAYGPWAHLLTGVIEQNVIPHVMAYASCVGDGITVCDEIRKRK</sequence>